<dbReference type="HOGENOM" id="CLU_3438990_0_0_1"/>
<protein>
    <submittedName>
        <fullName evidence="1">Uncharacterized protein</fullName>
    </submittedName>
</protein>
<organism evidence="1 2">
    <name type="scientific">Colletotrichum gloeosporioides (strain Cg-14)</name>
    <name type="common">Anthracnose fungus</name>
    <name type="synonym">Glomerella cingulata</name>
    <dbReference type="NCBI Taxonomy" id="1237896"/>
    <lineage>
        <taxon>Eukaryota</taxon>
        <taxon>Fungi</taxon>
        <taxon>Dikarya</taxon>
        <taxon>Ascomycota</taxon>
        <taxon>Pezizomycotina</taxon>
        <taxon>Sordariomycetes</taxon>
        <taxon>Hypocreomycetidae</taxon>
        <taxon>Glomerellales</taxon>
        <taxon>Glomerellaceae</taxon>
        <taxon>Colletotrichum</taxon>
        <taxon>Colletotrichum gloeosporioides species complex</taxon>
    </lineage>
</organism>
<name>T0JKI2_COLGC</name>
<dbReference type="Proteomes" id="UP000015530">
    <property type="component" value="Unassembled WGS sequence"/>
</dbReference>
<dbReference type="EMBL" id="AMYD01004200">
    <property type="protein sequence ID" value="EQB43677.1"/>
    <property type="molecule type" value="Genomic_DNA"/>
</dbReference>
<proteinExistence type="predicted"/>
<gene>
    <name evidence="1" type="ORF">CGLO_17641</name>
</gene>
<evidence type="ECO:0000313" key="2">
    <source>
        <dbReference type="Proteomes" id="UP000015530"/>
    </source>
</evidence>
<reference evidence="2" key="1">
    <citation type="journal article" date="2013" name="Mol. Plant Microbe Interact.">
        <title>Global aspects of pacC regulation of pathogenicity genes in Colletotrichum gloeosporioides as revealed by transcriptome analysis.</title>
        <authorList>
            <person name="Alkan N."/>
            <person name="Meng X."/>
            <person name="Friedlander G."/>
            <person name="Reuveni E."/>
            <person name="Sukno S."/>
            <person name="Sherman A."/>
            <person name="Thon M."/>
            <person name="Fluhr R."/>
            <person name="Prusky D."/>
        </authorList>
    </citation>
    <scope>NUCLEOTIDE SEQUENCE [LARGE SCALE GENOMIC DNA]</scope>
    <source>
        <strain evidence="2">Cg-14</strain>
    </source>
</reference>
<accession>T0JKI2</accession>
<sequence>METSMALRT</sequence>
<evidence type="ECO:0000313" key="1">
    <source>
        <dbReference type="EMBL" id="EQB43677.1"/>
    </source>
</evidence>
<comment type="caution">
    <text evidence="1">The sequence shown here is derived from an EMBL/GenBank/DDBJ whole genome shotgun (WGS) entry which is preliminary data.</text>
</comment>